<sequence>MSDLDHAVSDRSCVRRGGAPLDSGPASDADELSLAELDGVDGGLLSPFLIWMIGNAFRSRGYWV</sequence>
<proteinExistence type="predicted"/>
<reference evidence="2 3" key="1">
    <citation type="submission" date="2019-06" db="EMBL/GenBank/DDBJ databases">
        <title>Genome of Methylobacterium sp. 17Sr1-39.</title>
        <authorList>
            <person name="Seo T."/>
        </authorList>
    </citation>
    <scope>NUCLEOTIDE SEQUENCE [LARGE SCALE GENOMIC DNA]</scope>
    <source>
        <strain evidence="2 3">17Sr1-39</strain>
    </source>
</reference>
<dbReference type="EMBL" id="VDDA01000054">
    <property type="protein sequence ID" value="TNC05955.1"/>
    <property type="molecule type" value="Genomic_DNA"/>
</dbReference>
<name>A0A5C4L7Y3_9HYPH</name>
<organism evidence="2 3">
    <name type="scientific">Methylobacterium terricola</name>
    <dbReference type="NCBI Taxonomy" id="2583531"/>
    <lineage>
        <taxon>Bacteria</taxon>
        <taxon>Pseudomonadati</taxon>
        <taxon>Pseudomonadota</taxon>
        <taxon>Alphaproteobacteria</taxon>
        <taxon>Hyphomicrobiales</taxon>
        <taxon>Methylobacteriaceae</taxon>
        <taxon>Methylobacterium</taxon>
    </lineage>
</organism>
<gene>
    <name evidence="2" type="ORF">FF100_35130</name>
</gene>
<feature type="compositionally biased region" description="Basic and acidic residues" evidence="1">
    <location>
        <begin position="1"/>
        <end position="13"/>
    </location>
</feature>
<dbReference type="RefSeq" id="WP_139040639.1">
    <property type="nucleotide sequence ID" value="NZ_VDDA01000054.1"/>
</dbReference>
<dbReference type="Proteomes" id="UP000305267">
    <property type="component" value="Unassembled WGS sequence"/>
</dbReference>
<protein>
    <submittedName>
        <fullName evidence="2">Uncharacterized protein</fullName>
    </submittedName>
</protein>
<comment type="caution">
    <text evidence="2">The sequence shown here is derived from an EMBL/GenBank/DDBJ whole genome shotgun (WGS) entry which is preliminary data.</text>
</comment>
<evidence type="ECO:0000313" key="3">
    <source>
        <dbReference type="Proteomes" id="UP000305267"/>
    </source>
</evidence>
<dbReference type="AlphaFoldDB" id="A0A5C4L7Y3"/>
<evidence type="ECO:0000256" key="1">
    <source>
        <dbReference type="SAM" id="MobiDB-lite"/>
    </source>
</evidence>
<accession>A0A5C4L7Y3</accession>
<keyword evidence="3" id="KW-1185">Reference proteome</keyword>
<evidence type="ECO:0000313" key="2">
    <source>
        <dbReference type="EMBL" id="TNC05955.1"/>
    </source>
</evidence>
<feature type="region of interest" description="Disordered" evidence="1">
    <location>
        <begin position="1"/>
        <end position="28"/>
    </location>
</feature>